<sequence length="103" mass="11087">MVRLPLTPAEVERGQRLGALLRRARGHRSMLDVALASGISPETLRKIESGRVATPAFPTIAAIADTLGLSLDAVWTEISRPDHERACQDRSVLPVARHALAAS</sequence>
<dbReference type="InterPro" id="IPR010982">
    <property type="entry name" value="Lambda_DNA-bd_dom_sf"/>
</dbReference>
<dbReference type="SUPFAM" id="SSF47413">
    <property type="entry name" value="lambda repressor-like DNA-binding domains"/>
    <property type="match status" value="1"/>
</dbReference>
<evidence type="ECO:0000313" key="3">
    <source>
        <dbReference type="Proteomes" id="UP000054804"/>
    </source>
</evidence>
<dbReference type="STRING" id="1765722.AT728_20740"/>
<dbReference type="AlphaFoldDB" id="A0A0W7X5H3"/>
<organism evidence="2 3">
    <name type="scientific">Streptomyces silvensis</name>
    <dbReference type="NCBI Taxonomy" id="1765722"/>
    <lineage>
        <taxon>Bacteria</taxon>
        <taxon>Bacillati</taxon>
        <taxon>Actinomycetota</taxon>
        <taxon>Actinomycetes</taxon>
        <taxon>Kitasatosporales</taxon>
        <taxon>Streptomycetaceae</taxon>
        <taxon>Streptomyces</taxon>
    </lineage>
</organism>
<reference evidence="2 3" key="1">
    <citation type="submission" date="2015-12" db="EMBL/GenBank/DDBJ databases">
        <title>Draft genome sequence of Streptomyces silvensis ATCC 53525, a producer of novel hormone antagonists.</title>
        <authorList>
            <person name="Johnston C.W."/>
            <person name="Li Y."/>
            <person name="Magarvey N.A."/>
        </authorList>
    </citation>
    <scope>NUCLEOTIDE SEQUENCE [LARGE SCALE GENOMIC DNA]</scope>
    <source>
        <strain evidence="2 3">ATCC 53525</strain>
    </source>
</reference>
<dbReference type="OrthoDB" id="5196639at2"/>
<evidence type="ECO:0000313" key="2">
    <source>
        <dbReference type="EMBL" id="KUF18056.1"/>
    </source>
</evidence>
<keyword evidence="3" id="KW-1185">Reference proteome</keyword>
<comment type="caution">
    <text evidence="2">The sequence shown here is derived from an EMBL/GenBank/DDBJ whole genome shotgun (WGS) entry which is preliminary data.</text>
</comment>
<dbReference type="InterPro" id="IPR001387">
    <property type="entry name" value="Cro/C1-type_HTH"/>
</dbReference>
<dbReference type="CDD" id="cd00093">
    <property type="entry name" value="HTH_XRE"/>
    <property type="match status" value="1"/>
</dbReference>
<dbReference type="Proteomes" id="UP000054804">
    <property type="component" value="Unassembled WGS sequence"/>
</dbReference>
<evidence type="ECO:0000259" key="1">
    <source>
        <dbReference type="PROSITE" id="PS50943"/>
    </source>
</evidence>
<accession>A0A0W7X5H3</accession>
<feature type="domain" description="HTH cro/C1-type" evidence="1">
    <location>
        <begin position="21"/>
        <end position="74"/>
    </location>
</feature>
<dbReference type="SMART" id="SM00530">
    <property type="entry name" value="HTH_XRE"/>
    <property type="match status" value="1"/>
</dbReference>
<gene>
    <name evidence="2" type="ORF">AT728_20740</name>
</gene>
<dbReference type="PROSITE" id="PS50943">
    <property type="entry name" value="HTH_CROC1"/>
    <property type="match status" value="1"/>
</dbReference>
<protein>
    <submittedName>
        <fullName evidence="2">XRE family transcriptional regulator</fullName>
    </submittedName>
</protein>
<proteinExistence type="predicted"/>
<name>A0A0W7X5H3_9ACTN</name>
<dbReference type="RefSeq" id="WP_058847834.1">
    <property type="nucleotide sequence ID" value="NZ_LOCL01000032.1"/>
</dbReference>
<dbReference type="Pfam" id="PF01381">
    <property type="entry name" value="HTH_3"/>
    <property type="match status" value="1"/>
</dbReference>
<dbReference type="Gene3D" id="1.10.260.40">
    <property type="entry name" value="lambda repressor-like DNA-binding domains"/>
    <property type="match status" value="1"/>
</dbReference>
<dbReference type="GO" id="GO:0003677">
    <property type="term" value="F:DNA binding"/>
    <property type="evidence" value="ECO:0007669"/>
    <property type="project" value="InterPro"/>
</dbReference>
<dbReference type="EMBL" id="LOCL01000032">
    <property type="protein sequence ID" value="KUF18056.1"/>
    <property type="molecule type" value="Genomic_DNA"/>
</dbReference>